<dbReference type="OrthoDB" id="9803742at2"/>
<evidence type="ECO:0000256" key="3">
    <source>
        <dbReference type="ARBA" id="ARBA00022833"/>
    </source>
</evidence>
<evidence type="ECO:0000259" key="5">
    <source>
        <dbReference type="Pfam" id="PF01258"/>
    </source>
</evidence>
<dbReference type="GO" id="GO:0008270">
    <property type="term" value="F:zinc ion binding"/>
    <property type="evidence" value="ECO:0007669"/>
    <property type="project" value="UniProtKB-KW"/>
</dbReference>
<dbReference type="Proteomes" id="UP000240739">
    <property type="component" value="Unassembled WGS sequence"/>
</dbReference>
<dbReference type="AlphaFoldDB" id="A0A2T4UKC6"/>
<dbReference type="SUPFAM" id="SSF57716">
    <property type="entry name" value="Glucocorticoid receptor-like (DNA-binding domain)"/>
    <property type="match status" value="1"/>
</dbReference>
<accession>A0A2T4UKC6</accession>
<evidence type="ECO:0000256" key="4">
    <source>
        <dbReference type="PROSITE-ProRule" id="PRU00510"/>
    </source>
</evidence>
<keyword evidence="7" id="KW-1185">Reference proteome</keyword>
<proteinExistence type="predicted"/>
<sequence>MASPSTLDVGAARVLLLDAHDQLLARRGRFVRAVEAEALDRVERALQKLDEGTYGTCDDCGRAIAATRIDTAPDSVLCVACEGRAARRLTAPRS</sequence>
<protein>
    <recommendedName>
        <fullName evidence="5">Zinc finger DksA/TraR C4-type domain-containing protein</fullName>
    </recommendedName>
</protein>
<dbReference type="Pfam" id="PF01258">
    <property type="entry name" value="zf-dskA_traR"/>
    <property type="match status" value="1"/>
</dbReference>
<organism evidence="6 7">
    <name type="scientific">Paraconexibacter algicola</name>
    <dbReference type="NCBI Taxonomy" id="2133960"/>
    <lineage>
        <taxon>Bacteria</taxon>
        <taxon>Bacillati</taxon>
        <taxon>Actinomycetota</taxon>
        <taxon>Thermoleophilia</taxon>
        <taxon>Solirubrobacterales</taxon>
        <taxon>Paraconexibacteraceae</taxon>
        <taxon>Paraconexibacter</taxon>
    </lineage>
</organism>
<name>A0A2T4UKC6_9ACTN</name>
<dbReference type="RefSeq" id="WP_107568349.1">
    <property type="nucleotide sequence ID" value="NZ_PYYB01000001.1"/>
</dbReference>
<dbReference type="InterPro" id="IPR000962">
    <property type="entry name" value="Znf_DskA_TraR"/>
</dbReference>
<dbReference type="Gene3D" id="1.20.120.910">
    <property type="entry name" value="DksA, coiled-coil domain"/>
    <property type="match status" value="1"/>
</dbReference>
<reference evidence="6 7" key="1">
    <citation type="submission" date="2018-03" db="EMBL/GenBank/DDBJ databases">
        <title>Aquarubrobacter algicola gen. nov., sp. nov., a novel actinobacterium isolated from shallow eutrophic lake during the end of cyanobacterial harmful algal blooms.</title>
        <authorList>
            <person name="Chun S.J."/>
        </authorList>
    </citation>
    <scope>NUCLEOTIDE SEQUENCE [LARGE SCALE GENOMIC DNA]</scope>
    <source>
        <strain evidence="6 7">Seoho-28</strain>
    </source>
</reference>
<evidence type="ECO:0000313" key="7">
    <source>
        <dbReference type="Proteomes" id="UP000240739"/>
    </source>
</evidence>
<dbReference type="PROSITE" id="PS01102">
    <property type="entry name" value="ZF_DKSA_1"/>
    <property type="match status" value="1"/>
</dbReference>
<feature type="zinc finger region" description="dksA C4-type" evidence="4">
    <location>
        <begin position="57"/>
        <end position="81"/>
    </location>
</feature>
<dbReference type="InterPro" id="IPR020458">
    <property type="entry name" value="Znf_DskA_TraR_CS"/>
</dbReference>
<evidence type="ECO:0000256" key="1">
    <source>
        <dbReference type="ARBA" id="ARBA00022723"/>
    </source>
</evidence>
<comment type="caution">
    <text evidence="6">The sequence shown here is derived from an EMBL/GenBank/DDBJ whole genome shotgun (WGS) entry which is preliminary data.</text>
</comment>
<keyword evidence="1" id="KW-0479">Metal-binding</keyword>
<keyword evidence="3" id="KW-0862">Zinc</keyword>
<keyword evidence="2" id="KW-0863">Zinc-finger</keyword>
<gene>
    <name evidence="6" type="ORF">C7Y72_08600</name>
</gene>
<feature type="domain" description="Zinc finger DksA/TraR C4-type" evidence="5">
    <location>
        <begin position="52"/>
        <end position="84"/>
    </location>
</feature>
<evidence type="ECO:0000313" key="6">
    <source>
        <dbReference type="EMBL" id="PTL59706.1"/>
    </source>
</evidence>
<dbReference type="PROSITE" id="PS51128">
    <property type="entry name" value="ZF_DKSA_2"/>
    <property type="match status" value="1"/>
</dbReference>
<dbReference type="PANTHER" id="PTHR33823">
    <property type="entry name" value="RNA POLYMERASE-BINDING TRANSCRIPTION FACTOR DKSA-RELATED"/>
    <property type="match status" value="1"/>
</dbReference>
<evidence type="ECO:0000256" key="2">
    <source>
        <dbReference type="ARBA" id="ARBA00022771"/>
    </source>
</evidence>
<dbReference type="PANTHER" id="PTHR33823:SF2">
    <property type="entry name" value="RNA POLYMERASE-BINDING TRANSCRIPTION FACTOR DKSA"/>
    <property type="match status" value="1"/>
</dbReference>
<dbReference type="EMBL" id="PYYB01000001">
    <property type="protein sequence ID" value="PTL59706.1"/>
    <property type="molecule type" value="Genomic_DNA"/>
</dbReference>